<dbReference type="EMBL" id="JBIGIB010000001">
    <property type="protein sequence ID" value="MFG6465549.1"/>
    <property type="molecule type" value="Genomic_DNA"/>
</dbReference>
<accession>A0ABW7GUT3</accession>
<dbReference type="SUPFAM" id="SSF158472">
    <property type="entry name" value="HAMP domain-like"/>
    <property type="match status" value="1"/>
</dbReference>
<dbReference type="Pfam" id="PF17152">
    <property type="entry name" value="CHASE8"/>
    <property type="match status" value="1"/>
</dbReference>
<evidence type="ECO:0000259" key="2">
    <source>
        <dbReference type="PROSITE" id="PS50885"/>
    </source>
</evidence>
<evidence type="ECO:0000259" key="3">
    <source>
        <dbReference type="PROSITE" id="PS50887"/>
    </source>
</evidence>
<dbReference type="NCBIfam" id="TIGR00254">
    <property type="entry name" value="GGDEF"/>
    <property type="match status" value="1"/>
</dbReference>
<dbReference type="InterPro" id="IPR052163">
    <property type="entry name" value="DGC-Regulatory_Protein"/>
</dbReference>
<dbReference type="Gene3D" id="3.30.70.270">
    <property type="match status" value="1"/>
</dbReference>
<dbReference type="InterPro" id="IPR000160">
    <property type="entry name" value="GGDEF_dom"/>
</dbReference>
<dbReference type="PANTHER" id="PTHR46663">
    <property type="entry name" value="DIGUANYLATE CYCLASE DGCT-RELATED"/>
    <property type="match status" value="1"/>
</dbReference>
<keyword evidence="1" id="KW-0812">Transmembrane</keyword>
<dbReference type="Pfam" id="PF00672">
    <property type="entry name" value="HAMP"/>
    <property type="match status" value="1"/>
</dbReference>
<dbReference type="SMART" id="SM00304">
    <property type="entry name" value="HAMP"/>
    <property type="match status" value="1"/>
</dbReference>
<name>A0ABW7GUT3_9BURK</name>
<evidence type="ECO:0000313" key="4">
    <source>
        <dbReference type="EMBL" id="MFG6465549.1"/>
    </source>
</evidence>
<feature type="transmembrane region" description="Helical" evidence="1">
    <location>
        <begin position="24"/>
        <end position="48"/>
    </location>
</feature>
<dbReference type="InterPro" id="IPR003660">
    <property type="entry name" value="HAMP_dom"/>
</dbReference>
<dbReference type="PROSITE" id="PS50885">
    <property type="entry name" value="HAMP"/>
    <property type="match status" value="1"/>
</dbReference>
<protein>
    <submittedName>
        <fullName evidence="4">Diguanylate cyclase domain-containing protein</fullName>
        <ecNumber evidence="4">2.7.7.65</ecNumber>
    </submittedName>
</protein>
<feature type="domain" description="HAMP" evidence="2">
    <location>
        <begin position="188"/>
        <end position="241"/>
    </location>
</feature>
<reference evidence="4 5" key="1">
    <citation type="submission" date="2024-08" db="EMBL/GenBank/DDBJ databases">
        <authorList>
            <person name="Lu H."/>
        </authorList>
    </citation>
    <scope>NUCLEOTIDE SEQUENCE [LARGE SCALE GENOMIC DNA]</scope>
    <source>
        <strain evidence="4 5">BYS87W</strain>
    </source>
</reference>
<keyword evidence="4" id="KW-0548">Nucleotidyltransferase</keyword>
<dbReference type="InterPro" id="IPR043128">
    <property type="entry name" value="Rev_trsase/Diguanyl_cyclase"/>
</dbReference>
<dbReference type="Proteomes" id="UP001606303">
    <property type="component" value="Unassembled WGS sequence"/>
</dbReference>
<comment type="caution">
    <text evidence="4">The sequence shown here is derived from an EMBL/GenBank/DDBJ whole genome shotgun (WGS) entry which is preliminary data.</text>
</comment>
<feature type="transmembrane region" description="Helical" evidence="1">
    <location>
        <begin position="161"/>
        <end position="183"/>
    </location>
</feature>
<dbReference type="CDD" id="cd06225">
    <property type="entry name" value="HAMP"/>
    <property type="match status" value="1"/>
</dbReference>
<dbReference type="SUPFAM" id="SSF55073">
    <property type="entry name" value="Nucleotide cyclase"/>
    <property type="match status" value="1"/>
</dbReference>
<evidence type="ECO:0000313" key="5">
    <source>
        <dbReference type="Proteomes" id="UP001606303"/>
    </source>
</evidence>
<proteinExistence type="predicted"/>
<keyword evidence="1" id="KW-0472">Membrane</keyword>
<dbReference type="PANTHER" id="PTHR46663:SF2">
    <property type="entry name" value="GGDEF DOMAIN-CONTAINING PROTEIN"/>
    <property type="match status" value="1"/>
</dbReference>
<dbReference type="Gene3D" id="6.10.340.10">
    <property type="match status" value="1"/>
</dbReference>
<gene>
    <name evidence="4" type="ORF">ACG01O_02895</name>
</gene>
<dbReference type="InterPro" id="IPR033417">
    <property type="entry name" value="CHASE8"/>
</dbReference>
<feature type="domain" description="GGDEF" evidence="3">
    <location>
        <begin position="295"/>
        <end position="428"/>
    </location>
</feature>
<dbReference type="SMART" id="SM00267">
    <property type="entry name" value="GGDEF"/>
    <property type="match status" value="1"/>
</dbReference>
<keyword evidence="5" id="KW-1185">Reference proteome</keyword>
<dbReference type="InterPro" id="IPR029787">
    <property type="entry name" value="Nucleotide_cyclase"/>
</dbReference>
<dbReference type="Pfam" id="PF00990">
    <property type="entry name" value="GGDEF"/>
    <property type="match status" value="1"/>
</dbReference>
<organism evidence="4 5">
    <name type="scientific">Pelomonas baiyunensis</name>
    <dbReference type="NCBI Taxonomy" id="3299026"/>
    <lineage>
        <taxon>Bacteria</taxon>
        <taxon>Pseudomonadati</taxon>
        <taxon>Pseudomonadota</taxon>
        <taxon>Betaproteobacteria</taxon>
        <taxon>Burkholderiales</taxon>
        <taxon>Sphaerotilaceae</taxon>
        <taxon>Roseateles</taxon>
    </lineage>
</organism>
<dbReference type="RefSeq" id="WP_394381210.1">
    <property type="nucleotide sequence ID" value="NZ_JBIGIB010000001.1"/>
</dbReference>
<keyword evidence="4" id="KW-0808">Transferase</keyword>
<dbReference type="PROSITE" id="PS50887">
    <property type="entry name" value="GGDEF"/>
    <property type="match status" value="1"/>
</dbReference>
<dbReference type="CDD" id="cd01949">
    <property type="entry name" value="GGDEF"/>
    <property type="match status" value="1"/>
</dbReference>
<dbReference type="EC" id="2.7.7.65" evidence="4"/>
<evidence type="ECO:0000256" key="1">
    <source>
        <dbReference type="SAM" id="Phobius"/>
    </source>
</evidence>
<dbReference type="GO" id="GO:0052621">
    <property type="term" value="F:diguanylate cyclase activity"/>
    <property type="evidence" value="ECO:0007669"/>
    <property type="project" value="UniProtKB-EC"/>
</dbReference>
<sequence>MPSATDSSPAEPRRTRAPSLVKRLTRLSVAVMGAALLLSSLALAAWVYHSLREAQLRGAEQSAQWLAENLAPALAFHDREATRDALVAFSRRDGLQALTVRDAAGAAFAHWPSEAAAAPWPTRPVAVDWNQVQLVVPVMLQGERIGSLAWVESFEALNATLVRLAAGAVGVLALSLVGASLLLRWTQRRALAPLVALSRLAERVATSQDYSLRAPVREQDEVGRLAERFNGMLRRIEVWHEDMTQQLAVEQQTGRALQQLAHRDTLTGLPNRLAFELTLERLFVDLHNPQHSLSHRLALLFIDLDNFKGVNDRLGHAAGDAVLVEVGRRMGSVLRASDRLFRLGGDEFALLVADVADPEAVEQLAGRLIDSVRQPLLLQGEVQPVGATVGLAFVPDDATDPQSLLQAADAAMYAAKHAGKNTYRRAGRSTTPSP</sequence>
<keyword evidence="1" id="KW-1133">Transmembrane helix</keyword>